<protein>
    <recommendedName>
        <fullName evidence="7">Indoleamine 2,3-dioxygenase</fullName>
    </recommendedName>
</protein>
<dbReference type="Pfam" id="PF01231">
    <property type="entry name" value="IDO"/>
    <property type="match status" value="1"/>
</dbReference>
<dbReference type="InterPro" id="IPR000898">
    <property type="entry name" value="Indolamine_dOase"/>
</dbReference>
<dbReference type="EMBL" id="JBAHYK010000231">
    <property type="protein sequence ID" value="KAL0576313.1"/>
    <property type="molecule type" value="Genomic_DNA"/>
</dbReference>
<accession>A0ABR3FLU4</accession>
<dbReference type="SUPFAM" id="SSF140959">
    <property type="entry name" value="Indolic compounds 2,3-dioxygenase-like"/>
    <property type="match status" value="1"/>
</dbReference>
<name>A0ABR3FLU4_9AGAR</name>
<evidence type="ECO:0000256" key="1">
    <source>
        <dbReference type="ARBA" id="ARBA00007119"/>
    </source>
</evidence>
<reference evidence="5 6" key="1">
    <citation type="submission" date="2024-02" db="EMBL/GenBank/DDBJ databases">
        <title>A draft genome for the cacao thread blight pathogen Marasmius crinis-equi.</title>
        <authorList>
            <person name="Cohen S.P."/>
            <person name="Baruah I.K."/>
            <person name="Amoako-Attah I."/>
            <person name="Bukari Y."/>
            <person name="Meinhardt L.W."/>
            <person name="Bailey B.A."/>
        </authorList>
    </citation>
    <scope>NUCLEOTIDE SEQUENCE [LARGE SCALE GENOMIC DNA]</scope>
    <source>
        <strain evidence="5 6">GH-76</strain>
    </source>
</reference>
<keyword evidence="6" id="KW-1185">Reference proteome</keyword>
<gene>
    <name evidence="5" type="ORF">V5O48_005662</name>
</gene>
<dbReference type="Proteomes" id="UP001465976">
    <property type="component" value="Unassembled WGS sequence"/>
</dbReference>
<proteinExistence type="inferred from homology"/>
<dbReference type="PANTHER" id="PTHR28657:SF5">
    <property type="entry name" value="INDOLEAMINE 2,3-DIOXYGENASE"/>
    <property type="match status" value="1"/>
</dbReference>
<organism evidence="5 6">
    <name type="scientific">Marasmius crinis-equi</name>
    <dbReference type="NCBI Taxonomy" id="585013"/>
    <lineage>
        <taxon>Eukaryota</taxon>
        <taxon>Fungi</taxon>
        <taxon>Dikarya</taxon>
        <taxon>Basidiomycota</taxon>
        <taxon>Agaricomycotina</taxon>
        <taxon>Agaricomycetes</taxon>
        <taxon>Agaricomycetidae</taxon>
        <taxon>Agaricales</taxon>
        <taxon>Marasmiineae</taxon>
        <taxon>Marasmiaceae</taxon>
        <taxon>Marasmius</taxon>
    </lineage>
</organism>
<evidence type="ECO:0000313" key="5">
    <source>
        <dbReference type="EMBL" id="KAL0576313.1"/>
    </source>
</evidence>
<evidence type="ECO:0000256" key="4">
    <source>
        <dbReference type="SAM" id="MobiDB-lite"/>
    </source>
</evidence>
<evidence type="ECO:0008006" key="7">
    <source>
        <dbReference type="Google" id="ProtNLM"/>
    </source>
</evidence>
<dbReference type="PANTHER" id="PTHR28657">
    <property type="entry name" value="INDOLEAMINE 2,3-DIOXYGENASE"/>
    <property type="match status" value="1"/>
</dbReference>
<dbReference type="InterPro" id="IPR037217">
    <property type="entry name" value="Trp/Indoleamine_2_3_dOase-like"/>
</dbReference>
<keyword evidence="2" id="KW-0479">Metal-binding</keyword>
<feature type="region of interest" description="Disordered" evidence="4">
    <location>
        <begin position="341"/>
        <end position="360"/>
    </location>
</feature>
<evidence type="ECO:0000256" key="3">
    <source>
        <dbReference type="ARBA" id="ARBA00023004"/>
    </source>
</evidence>
<evidence type="ECO:0000256" key="2">
    <source>
        <dbReference type="ARBA" id="ARBA00022723"/>
    </source>
</evidence>
<keyword evidence="3" id="KW-0408">Iron</keyword>
<sequence>MSFLHPLSRNYLMNVSSAIPPLQEVFRKAIVCLMSILPTLQPHQGPSIDTNRSKRDFDIDPATGFFPTQPLSRLYGAYKRWEDALTYALANVRLEQGSLEDAMSTEEWRFEIYNEWPVLGIEDLVSDMSKLQRAHLVLAWLVHIYVHTLPTTTEPKRVPASLAVPLVQVSQNLGIAPILTFADTVLWNWELINPEKPVTIDNMHFLHAFSGTQDELSFYRVSATAELHGVQILQIIDGYNKLPGGNLHDFISRISHDLGKLASHIEELSRIIQSVRASIDPHVFYWQIRPWLEGSDARGPEEPAWVYEGVEDSQELDLSGPSAGQSTVMHALDIFLDIDHDKRRSPNQPTPSPEENKRASPFMERMRRYMPGLHRQYLEHLQSSSHRSIRELAQSTPALRESYNTAVIALKKFRGLHIRVACLYIINMSRTSPVSAASCPASRMLANLDKRRAGSGPSRSTGGNKLSLLLKAGRDATKQAVL</sequence>
<evidence type="ECO:0000313" key="6">
    <source>
        <dbReference type="Proteomes" id="UP001465976"/>
    </source>
</evidence>
<comment type="caution">
    <text evidence="5">The sequence shown here is derived from an EMBL/GenBank/DDBJ whole genome shotgun (WGS) entry which is preliminary data.</text>
</comment>
<dbReference type="Gene3D" id="1.20.58.480">
    <property type="match status" value="1"/>
</dbReference>
<comment type="similarity">
    <text evidence="1">Belongs to the indoleamine 2,3-dioxygenase family.</text>
</comment>